<comment type="caution">
    <text evidence="1">The sequence shown here is derived from an EMBL/GenBank/DDBJ whole genome shotgun (WGS) entry which is preliminary data.</text>
</comment>
<evidence type="ECO:0000313" key="2">
    <source>
        <dbReference type="Proteomes" id="UP000012106"/>
    </source>
</evidence>
<accession>M6JH03</accession>
<organism evidence="1 2">
    <name type="scientific">Leptospira santarosai serovar Arenal str. MAVJ 401</name>
    <dbReference type="NCBI Taxonomy" id="1049976"/>
    <lineage>
        <taxon>Bacteria</taxon>
        <taxon>Pseudomonadati</taxon>
        <taxon>Spirochaetota</taxon>
        <taxon>Spirochaetia</taxon>
        <taxon>Leptospirales</taxon>
        <taxon>Leptospiraceae</taxon>
        <taxon>Leptospira</taxon>
    </lineage>
</organism>
<dbReference type="Proteomes" id="UP000012106">
    <property type="component" value="Unassembled WGS sequence"/>
</dbReference>
<gene>
    <name evidence="1" type="ORF">LEP1GSC063_3335</name>
</gene>
<protein>
    <submittedName>
        <fullName evidence="1">Uncharacterized protein</fullName>
    </submittedName>
</protein>
<evidence type="ECO:0000313" key="1">
    <source>
        <dbReference type="EMBL" id="EMN20941.1"/>
    </source>
</evidence>
<sequence>MCLKNMQAVKKIKRIYFPSVLIRTMDFIWNTDLLKLKRKKPGSTRAFLGSQ</sequence>
<dbReference type="EMBL" id="AHMU02000064">
    <property type="protein sequence ID" value="EMN20941.1"/>
    <property type="molecule type" value="Genomic_DNA"/>
</dbReference>
<name>M6JH03_9LEPT</name>
<reference evidence="1 2" key="1">
    <citation type="submission" date="2013-01" db="EMBL/GenBank/DDBJ databases">
        <authorList>
            <person name="Harkins D.M."/>
            <person name="Durkin A.S."/>
            <person name="Brinkac L.M."/>
            <person name="Haft D.H."/>
            <person name="Selengut J.D."/>
            <person name="Sanka R."/>
            <person name="DePew J."/>
            <person name="Purushe J."/>
            <person name="Hartskeerl R.A."/>
            <person name="Ahmed A."/>
            <person name="van der Linden H."/>
            <person name="Goris M.G.A."/>
            <person name="Vinetz J.M."/>
            <person name="Sutton G.G."/>
            <person name="Nierman W.C."/>
            <person name="Fouts D.E."/>
        </authorList>
    </citation>
    <scope>NUCLEOTIDE SEQUENCE [LARGE SCALE GENOMIC DNA]</scope>
    <source>
        <strain evidence="1 2">MAVJ 401</strain>
    </source>
</reference>
<dbReference type="AlphaFoldDB" id="M6JH03"/>
<proteinExistence type="predicted"/>